<organism evidence="2 3">
    <name type="scientific">Sporolactobacillus mangiferae</name>
    <dbReference type="NCBI Taxonomy" id="2940498"/>
    <lineage>
        <taxon>Bacteria</taxon>
        <taxon>Bacillati</taxon>
        <taxon>Bacillota</taxon>
        <taxon>Bacilli</taxon>
        <taxon>Bacillales</taxon>
        <taxon>Sporolactobacillaceae</taxon>
        <taxon>Sporolactobacillus</taxon>
    </lineage>
</organism>
<dbReference type="Pfam" id="PF00583">
    <property type="entry name" value="Acetyltransf_1"/>
    <property type="match status" value="1"/>
</dbReference>
<name>A0ABT0MD60_9BACL</name>
<dbReference type="InterPro" id="IPR016181">
    <property type="entry name" value="Acyl_CoA_acyltransferase"/>
</dbReference>
<dbReference type="PROSITE" id="PS51186">
    <property type="entry name" value="GNAT"/>
    <property type="match status" value="1"/>
</dbReference>
<accession>A0ABT0MD60</accession>
<dbReference type="Gene3D" id="3.40.630.30">
    <property type="match status" value="1"/>
</dbReference>
<feature type="domain" description="N-acetyltransferase" evidence="1">
    <location>
        <begin position="1"/>
        <end position="81"/>
    </location>
</feature>
<dbReference type="GO" id="GO:0016746">
    <property type="term" value="F:acyltransferase activity"/>
    <property type="evidence" value="ECO:0007669"/>
    <property type="project" value="UniProtKB-KW"/>
</dbReference>
<sequence length="81" mass="9324">MGGEEQFYDGVLFMIKEFCVDRELRHAGIGTSLLNECEKRLKEKGIKDIILFTSRNDGTEGFYQRRGFHSIDGMVMMGKEL</sequence>
<evidence type="ECO:0000313" key="2">
    <source>
        <dbReference type="EMBL" id="MCL1632814.1"/>
    </source>
</evidence>
<keyword evidence="2" id="KW-0808">Transferase</keyword>
<dbReference type="EMBL" id="JAMAST010000023">
    <property type="protein sequence ID" value="MCL1632814.1"/>
    <property type="molecule type" value="Genomic_DNA"/>
</dbReference>
<dbReference type="InterPro" id="IPR000182">
    <property type="entry name" value="GNAT_dom"/>
</dbReference>
<gene>
    <name evidence="2" type="ORF">M3N64_12880</name>
</gene>
<dbReference type="SUPFAM" id="SSF55729">
    <property type="entry name" value="Acyl-CoA N-acyltransferases (Nat)"/>
    <property type="match status" value="1"/>
</dbReference>
<comment type="caution">
    <text evidence="2">The sequence shown here is derived from an EMBL/GenBank/DDBJ whole genome shotgun (WGS) entry which is preliminary data.</text>
</comment>
<keyword evidence="2" id="KW-0012">Acyltransferase</keyword>
<dbReference type="RefSeq" id="WP_249103419.1">
    <property type="nucleotide sequence ID" value="NZ_JAMAST010000023.1"/>
</dbReference>
<dbReference type="Proteomes" id="UP001203004">
    <property type="component" value="Unassembled WGS sequence"/>
</dbReference>
<evidence type="ECO:0000313" key="3">
    <source>
        <dbReference type="Proteomes" id="UP001203004"/>
    </source>
</evidence>
<proteinExistence type="predicted"/>
<dbReference type="CDD" id="cd04301">
    <property type="entry name" value="NAT_SF"/>
    <property type="match status" value="1"/>
</dbReference>
<evidence type="ECO:0000259" key="1">
    <source>
        <dbReference type="PROSITE" id="PS51186"/>
    </source>
</evidence>
<reference evidence="2 3" key="1">
    <citation type="submission" date="2022-05" db="EMBL/GenBank/DDBJ databases">
        <title>Sporolactobacillus sp nov CPB3-1, isolated from tree bark (Mangifera indica L.).</title>
        <authorList>
            <person name="Phuengjayaem S."/>
            <person name="Tanasupawat S."/>
        </authorList>
    </citation>
    <scope>NUCLEOTIDE SEQUENCE [LARGE SCALE GENOMIC DNA]</scope>
    <source>
        <strain evidence="2 3">CPB3-1</strain>
    </source>
</reference>
<protein>
    <submittedName>
        <fullName evidence="2">GNAT family N-acetyltransferase</fullName>
        <ecNumber evidence="2">2.3.1.-</ecNumber>
    </submittedName>
</protein>
<keyword evidence="3" id="KW-1185">Reference proteome</keyword>
<dbReference type="EC" id="2.3.1.-" evidence="2"/>